<accession>A0A426ZSM3</accession>
<evidence type="ECO:0000256" key="5">
    <source>
        <dbReference type="ARBA" id="ARBA00011738"/>
    </source>
</evidence>
<evidence type="ECO:0000256" key="10">
    <source>
        <dbReference type="ARBA" id="ARBA00023235"/>
    </source>
</evidence>
<dbReference type="AlphaFoldDB" id="A0A426ZSM3"/>
<evidence type="ECO:0000256" key="3">
    <source>
        <dbReference type="ARBA" id="ARBA00004742"/>
    </source>
</evidence>
<keyword evidence="10" id="KW-0413">Isomerase</keyword>
<dbReference type="InterPro" id="IPR000652">
    <property type="entry name" value="Triosephosphate_isomerase"/>
</dbReference>
<dbReference type="GO" id="GO:0006094">
    <property type="term" value="P:gluconeogenesis"/>
    <property type="evidence" value="ECO:0007669"/>
    <property type="project" value="UniProtKB-KW"/>
</dbReference>
<dbReference type="Proteomes" id="UP000287651">
    <property type="component" value="Unassembled WGS sequence"/>
</dbReference>
<dbReference type="GO" id="GO:0005829">
    <property type="term" value="C:cytosol"/>
    <property type="evidence" value="ECO:0007669"/>
    <property type="project" value="TreeGrafter"/>
</dbReference>
<dbReference type="GO" id="GO:0046166">
    <property type="term" value="P:glyceraldehyde-3-phosphate biosynthetic process"/>
    <property type="evidence" value="ECO:0007669"/>
    <property type="project" value="TreeGrafter"/>
</dbReference>
<comment type="subunit">
    <text evidence="5">Homodimer.</text>
</comment>
<sequence>MDVVAAQTKNIAGTLQHISDWTNVVLAYESKICFSLYLLCVFAPLILRSTELCMWLQINVSVEVAESTRIIYGGSVNGANWKELAAQADVDGFLVRGASLRYVSFFSSLTITWIFVFNEQKGV</sequence>
<dbReference type="EC" id="5.3.1.1" evidence="6"/>
<evidence type="ECO:0000256" key="7">
    <source>
        <dbReference type="ARBA" id="ARBA00022432"/>
    </source>
</evidence>
<feature type="transmembrane region" description="Helical" evidence="12">
    <location>
        <begin position="25"/>
        <end position="47"/>
    </location>
</feature>
<keyword evidence="9" id="KW-0324">Glycolysis</keyword>
<dbReference type="PANTHER" id="PTHR21139">
    <property type="entry name" value="TRIOSEPHOSPHATE ISOMERASE"/>
    <property type="match status" value="1"/>
</dbReference>
<comment type="pathway">
    <text evidence="3">Carbohydrate biosynthesis; gluconeogenesis.</text>
</comment>
<comment type="caution">
    <text evidence="13">The sequence shown here is derived from an EMBL/GenBank/DDBJ whole genome shotgun (WGS) entry which is preliminary data.</text>
</comment>
<evidence type="ECO:0000313" key="13">
    <source>
        <dbReference type="EMBL" id="RRT67023.1"/>
    </source>
</evidence>
<comment type="pathway">
    <text evidence="2">Carbohydrate degradation; glycolysis; D-glyceraldehyde 3-phosphate from glycerone phosphate: step 1/1.</text>
</comment>
<evidence type="ECO:0000256" key="11">
    <source>
        <dbReference type="ARBA" id="ARBA00039870"/>
    </source>
</evidence>
<dbReference type="GO" id="GO:0006096">
    <property type="term" value="P:glycolytic process"/>
    <property type="evidence" value="ECO:0007669"/>
    <property type="project" value="UniProtKB-KW"/>
</dbReference>
<dbReference type="GO" id="GO:0004807">
    <property type="term" value="F:triose-phosphate isomerase activity"/>
    <property type="evidence" value="ECO:0007669"/>
    <property type="project" value="UniProtKB-EC"/>
</dbReference>
<dbReference type="InterPro" id="IPR013785">
    <property type="entry name" value="Aldolase_TIM"/>
</dbReference>
<evidence type="ECO:0000256" key="6">
    <source>
        <dbReference type="ARBA" id="ARBA00011940"/>
    </source>
</evidence>
<evidence type="ECO:0000256" key="12">
    <source>
        <dbReference type="SAM" id="Phobius"/>
    </source>
</evidence>
<comment type="similarity">
    <text evidence="4">Belongs to the triosephosphate isomerase family.</text>
</comment>
<keyword evidence="7" id="KW-0312">Gluconeogenesis</keyword>
<keyword evidence="12" id="KW-0472">Membrane</keyword>
<dbReference type="GO" id="GO:0019563">
    <property type="term" value="P:glycerol catabolic process"/>
    <property type="evidence" value="ECO:0007669"/>
    <property type="project" value="TreeGrafter"/>
</dbReference>
<keyword evidence="12" id="KW-1133">Transmembrane helix</keyword>
<evidence type="ECO:0000256" key="1">
    <source>
        <dbReference type="ARBA" id="ARBA00000474"/>
    </source>
</evidence>
<keyword evidence="12" id="KW-0812">Transmembrane</keyword>
<organism evidence="13 14">
    <name type="scientific">Ensete ventricosum</name>
    <name type="common">Abyssinian banana</name>
    <name type="synonym">Musa ensete</name>
    <dbReference type="NCBI Taxonomy" id="4639"/>
    <lineage>
        <taxon>Eukaryota</taxon>
        <taxon>Viridiplantae</taxon>
        <taxon>Streptophyta</taxon>
        <taxon>Embryophyta</taxon>
        <taxon>Tracheophyta</taxon>
        <taxon>Spermatophyta</taxon>
        <taxon>Magnoliopsida</taxon>
        <taxon>Liliopsida</taxon>
        <taxon>Zingiberales</taxon>
        <taxon>Musaceae</taxon>
        <taxon>Ensete</taxon>
    </lineage>
</organism>
<dbReference type="Gene3D" id="3.20.20.70">
    <property type="entry name" value="Aldolase class I"/>
    <property type="match status" value="1"/>
</dbReference>
<dbReference type="Pfam" id="PF00121">
    <property type="entry name" value="TIM"/>
    <property type="match status" value="1"/>
</dbReference>
<dbReference type="EMBL" id="AMZH03005194">
    <property type="protein sequence ID" value="RRT67023.1"/>
    <property type="molecule type" value="Genomic_DNA"/>
</dbReference>
<keyword evidence="8" id="KW-0963">Cytoplasm</keyword>
<evidence type="ECO:0000256" key="9">
    <source>
        <dbReference type="ARBA" id="ARBA00023152"/>
    </source>
</evidence>
<reference evidence="13 14" key="1">
    <citation type="journal article" date="2014" name="Agronomy (Basel)">
        <title>A Draft Genome Sequence for Ensete ventricosum, the Drought-Tolerant Tree Against Hunger.</title>
        <authorList>
            <person name="Harrison J."/>
            <person name="Moore K.A."/>
            <person name="Paszkiewicz K."/>
            <person name="Jones T."/>
            <person name="Grant M."/>
            <person name="Ambacheew D."/>
            <person name="Muzemil S."/>
            <person name="Studholme D.J."/>
        </authorList>
    </citation>
    <scope>NUCLEOTIDE SEQUENCE [LARGE SCALE GENOMIC DNA]</scope>
</reference>
<dbReference type="PROSITE" id="PS51440">
    <property type="entry name" value="TIM_2"/>
    <property type="match status" value="1"/>
</dbReference>
<dbReference type="InterPro" id="IPR035990">
    <property type="entry name" value="TIM_sf"/>
</dbReference>
<evidence type="ECO:0000256" key="2">
    <source>
        <dbReference type="ARBA" id="ARBA00004680"/>
    </source>
</evidence>
<gene>
    <name evidence="13" type="ORF">B296_00021493</name>
</gene>
<evidence type="ECO:0000256" key="8">
    <source>
        <dbReference type="ARBA" id="ARBA00022490"/>
    </source>
</evidence>
<evidence type="ECO:0000313" key="14">
    <source>
        <dbReference type="Proteomes" id="UP000287651"/>
    </source>
</evidence>
<protein>
    <recommendedName>
        <fullName evidence="11">Triosephosphate isomerase, cytosolic</fullName>
        <ecNumber evidence="6">5.3.1.1</ecNumber>
    </recommendedName>
</protein>
<name>A0A426ZSM3_ENSVE</name>
<dbReference type="SUPFAM" id="SSF51351">
    <property type="entry name" value="Triosephosphate isomerase (TIM)"/>
    <property type="match status" value="1"/>
</dbReference>
<comment type="catalytic activity">
    <reaction evidence="1">
        <text>D-glyceraldehyde 3-phosphate = dihydroxyacetone phosphate</text>
        <dbReference type="Rhea" id="RHEA:18585"/>
        <dbReference type="ChEBI" id="CHEBI:57642"/>
        <dbReference type="ChEBI" id="CHEBI:59776"/>
        <dbReference type="EC" id="5.3.1.1"/>
    </reaction>
</comment>
<evidence type="ECO:0000256" key="4">
    <source>
        <dbReference type="ARBA" id="ARBA00007422"/>
    </source>
</evidence>
<dbReference type="PANTHER" id="PTHR21139:SF34">
    <property type="entry name" value="TRIOSEPHOSPHATE ISOMERASE, CYTOSOLIC"/>
    <property type="match status" value="1"/>
</dbReference>
<proteinExistence type="inferred from homology"/>